<dbReference type="RefSeq" id="WP_167297702.1">
    <property type="nucleotide sequence ID" value="NZ_JAASQV010000001.1"/>
</dbReference>
<keyword evidence="3" id="KW-0804">Transcription</keyword>
<dbReference type="PROSITE" id="PS51118">
    <property type="entry name" value="HTH_HXLR"/>
    <property type="match status" value="1"/>
</dbReference>
<dbReference type="InterPro" id="IPR036388">
    <property type="entry name" value="WH-like_DNA-bd_sf"/>
</dbReference>
<dbReference type="Pfam" id="PF01638">
    <property type="entry name" value="HxlR"/>
    <property type="match status" value="1"/>
</dbReference>
<evidence type="ECO:0000256" key="1">
    <source>
        <dbReference type="ARBA" id="ARBA00023015"/>
    </source>
</evidence>
<evidence type="ECO:0000256" key="2">
    <source>
        <dbReference type="ARBA" id="ARBA00023125"/>
    </source>
</evidence>
<reference evidence="5 6" key="1">
    <citation type="submission" date="2020-03" db="EMBL/GenBank/DDBJ databases">
        <title>Genomic Encyclopedia of Type Strains, Phase IV (KMG-IV): sequencing the most valuable type-strain genomes for metagenomic binning, comparative biology and taxonomic classification.</title>
        <authorList>
            <person name="Goeker M."/>
        </authorList>
    </citation>
    <scope>NUCLEOTIDE SEQUENCE [LARGE SCALE GENOMIC DNA]</scope>
    <source>
        <strain evidence="5 6">DSM 4733</strain>
    </source>
</reference>
<dbReference type="GO" id="GO:0003677">
    <property type="term" value="F:DNA binding"/>
    <property type="evidence" value="ECO:0007669"/>
    <property type="project" value="UniProtKB-KW"/>
</dbReference>
<dbReference type="SUPFAM" id="SSF46785">
    <property type="entry name" value="Winged helix' DNA-binding domain"/>
    <property type="match status" value="1"/>
</dbReference>
<dbReference type="Gene3D" id="1.10.10.10">
    <property type="entry name" value="Winged helix-like DNA-binding domain superfamily/Winged helix DNA-binding domain"/>
    <property type="match status" value="1"/>
</dbReference>
<proteinExistence type="predicted"/>
<dbReference type="Proteomes" id="UP000564677">
    <property type="component" value="Unassembled WGS sequence"/>
</dbReference>
<dbReference type="InterPro" id="IPR036390">
    <property type="entry name" value="WH_DNA-bd_sf"/>
</dbReference>
<evidence type="ECO:0000313" key="5">
    <source>
        <dbReference type="EMBL" id="NIJ63110.1"/>
    </source>
</evidence>
<evidence type="ECO:0000256" key="3">
    <source>
        <dbReference type="ARBA" id="ARBA00023163"/>
    </source>
</evidence>
<gene>
    <name evidence="5" type="ORF">FHR20_000041</name>
</gene>
<accession>A0A7X5UVK7</accession>
<keyword evidence="1" id="KW-0805">Transcription regulation</keyword>
<feature type="domain" description="HTH hxlR-type" evidence="4">
    <location>
        <begin position="20"/>
        <end position="118"/>
    </location>
</feature>
<keyword evidence="6" id="KW-1185">Reference proteome</keyword>
<keyword evidence="2 5" id="KW-0238">DNA-binding</keyword>
<protein>
    <submittedName>
        <fullName evidence="5">DNA-binding HxlR family transcriptional regulator</fullName>
    </submittedName>
</protein>
<sequence length="128" mass="14580">MKKSLASFRDLQCDVFLADCPARKVLSLLAEKWTLLIVHALSERTYRTAELRRRIGGVSEKMLVQALRRLQQHGLVTRTSYPEVPPRVEYALTPLGLSLSSVVRELDRWVEAHAIEIEAWVEASVSHD</sequence>
<dbReference type="EMBL" id="JAASQV010000001">
    <property type="protein sequence ID" value="NIJ63110.1"/>
    <property type="molecule type" value="Genomic_DNA"/>
</dbReference>
<dbReference type="InterPro" id="IPR002577">
    <property type="entry name" value="HTH_HxlR"/>
</dbReference>
<dbReference type="PANTHER" id="PTHR33204">
    <property type="entry name" value="TRANSCRIPTIONAL REGULATOR, MARR FAMILY"/>
    <property type="match status" value="1"/>
</dbReference>
<evidence type="ECO:0000313" key="6">
    <source>
        <dbReference type="Proteomes" id="UP000564677"/>
    </source>
</evidence>
<organism evidence="5 6">
    <name type="scientific">Sphingomonas leidyi</name>
    <dbReference type="NCBI Taxonomy" id="68569"/>
    <lineage>
        <taxon>Bacteria</taxon>
        <taxon>Pseudomonadati</taxon>
        <taxon>Pseudomonadota</taxon>
        <taxon>Alphaproteobacteria</taxon>
        <taxon>Sphingomonadales</taxon>
        <taxon>Sphingomonadaceae</taxon>
        <taxon>Sphingomonas</taxon>
    </lineage>
</organism>
<dbReference type="PANTHER" id="PTHR33204:SF37">
    <property type="entry name" value="HTH-TYPE TRANSCRIPTIONAL REGULATOR YODB"/>
    <property type="match status" value="1"/>
</dbReference>
<dbReference type="AlphaFoldDB" id="A0A7X5UVK7"/>
<evidence type="ECO:0000259" key="4">
    <source>
        <dbReference type="PROSITE" id="PS51118"/>
    </source>
</evidence>
<name>A0A7X5UVK7_9SPHN</name>
<comment type="caution">
    <text evidence="5">The sequence shown here is derived from an EMBL/GenBank/DDBJ whole genome shotgun (WGS) entry which is preliminary data.</text>
</comment>